<comment type="caution">
    <text evidence="1">The sequence shown here is derived from an EMBL/GenBank/DDBJ whole genome shotgun (WGS) entry which is preliminary data.</text>
</comment>
<dbReference type="Proteomes" id="UP000298324">
    <property type="component" value="Unassembled WGS sequence"/>
</dbReference>
<dbReference type="EMBL" id="QFGA01000002">
    <property type="protein sequence ID" value="TEB05387.1"/>
    <property type="molecule type" value="Genomic_DNA"/>
</dbReference>
<protein>
    <submittedName>
        <fullName evidence="1">Uncharacterized protein</fullName>
    </submittedName>
</protein>
<sequence>MLTRKLSHLTFIRPKTRKFLPQSSGAKLLATGFHYSKTYYHITLYQNIQQYINDLMISSPYNNIWRCCLMLIKLLKGFFNIFFDGTEAVKLNLIPVLTKDEIRRVEN</sequence>
<organism evidence="1 2">
    <name type="scientific">Pelotomaculum schinkii</name>
    <dbReference type="NCBI Taxonomy" id="78350"/>
    <lineage>
        <taxon>Bacteria</taxon>
        <taxon>Bacillati</taxon>
        <taxon>Bacillota</taxon>
        <taxon>Clostridia</taxon>
        <taxon>Eubacteriales</taxon>
        <taxon>Desulfotomaculaceae</taxon>
        <taxon>Pelotomaculum</taxon>
    </lineage>
</organism>
<name>A0A4Y7R9A7_9FIRM</name>
<dbReference type="AlphaFoldDB" id="A0A4Y7R9A7"/>
<proteinExistence type="predicted"/>
<accession>A0A4Y7R9A7</accession>
<reference evidence="1 2" key="1">
    <citation type="journal article" date="2018" name="Environ. Microbiol.">
        <title>Novel energy conservation strategies and behaviour of Pelotomaculum schinkii driving syntrophic propionate catabolism.</title>
        <authorList>
            <person name="Hidalgo-Ahumada C.A.P."/>
            <person name="Nobu M.K."/>
            <person name="Narihiro T."/>
            <person name="Tamaki H."/>
            <person name="Liu W.T."/>
            <person name="Kamagata Y."/>
            <person name="Stams A.J.M."/>
            <person name="Imachi H."/>
            <person name="Sousa D.Z."/>
        </authorList>
    </citation>
    <scope>NUCLEOTIDE SEQUENCE [LARGE SCALE GENOMIC DNA]</scope>
    <source>
        <strain evidence="1 2">HH</strain>
    </source>
</reference>
<gene>
    <name evidence="1" type="ORF">Psch_02428</name>
</gene>
<keyword evidence="2" id="KW-1185">Reference proteome</keyword>
<evidence type="ECO:0000313" key="2">
    <source>
        <dbReference type="Proteomes" id="UP000298324"/>
    </source>
</evidence>
<evidence type="ECO:0000313" key="1">
    <source>
        <dbReference type="EMBL" id="TEB05387.1"/>
    </source>
</evidence>